<dbReference type="Pfam" id="PF10552">
    <property type="entry name" value="ORF6C"/>
    <property type="match status" value="1"/>
</dbReference>
<dbReference type="NCBIfam" id="TIGR02681">
    <property type="entry name" value="phage_pRha"/>
    <property type="match status" value="1"/>
</dbReference>
<sequence>MSELVISKNKEAVTTSLQVAEGFDKRHADVIRAIEEKIDSAQNCVQYQNMFTEGSYQDKSGRLNKMYYMNRDGFTFIAMGFTGRKADEFKLKYIKAFNDMEKVIKEQLVTIPTTHREIAMLALAANEETNERVDAIESDLNNLKNNQLLAEPDYRTISNMVRNKIRIICTQQHLTSKAKAELFKDLNGGIKRITGAVARNRIKAKQFDDVVEFINNWLPSTATMTVIKQTELLEDEPKRSFEERKNDC</sequence>
<gene>
    <name evidence="2" type="ORF">HI921_08905</name>
</gene>
<dbReference type="InterPro" id="IPR018878">
    <property type="entry name" value="ORF6C_dom"/>
</dbReference>
<evidence type="ECO:0000313" key="3">
    <source>
        <dbReference type="Proteomes" id="UP000557857"/>
    </source>
</evidence>
<evidence type="ECO:0000313" key="2">
    <source>
        <dbReference type="EMBL" id="NMP58580.1"/>
    </source>
</evidence>
<protein>
    <submittedName>
        <fullName evidence="2">Phage regulatory protein</fullName>
    </submittedName>
</protein>
<dbReference type="Pfam" id="PF09669">
    <property type="entry name" value="Phage_pRha"/>
    <property type="match status" value="1"/>
</dbReference>
<proteinExistence type="predicted"/>
<comment type="caution">
    <text evidence="2">The sequence shown here is derived from an EMBL/GenBank/DDBJ whole genome shotgun (WGS) entry which is preliminary data.</text>
</comment>
<evidence type="ECO:0000259" key="1">
    <source>
        <dbReference type="Pfam" id="PF10552"/>
    </source>
</evidence>
<organism evidence="2 3">
    <name type="scientific">Enterococcus mundtii</name>
    <dbReference type="NCBI Taxonomy" id="53346"/>
    <lineage>
        <taxon>Bacteria</taxon>
        <taxon>Bacillati</taxon>
        <taxon>Bacillota</taxon>
        <taxon>Bacilli</taxon>
        <taxon>Lactobacillales</taxon>
        <taxon>Enterococcaceae</taxon>
        <taxon>Enterococcus</taxon>
    </lineage>
</organism>
<reference evidence="2 3" key="1">
    <citation type="submission" date="2020-04" db="EMBL/GenBank/DDBJ databases">
        <authorList>
            <person name="Abaymova A."/>
            <person name="Teymurazov M."/>
            <person name="Tazyna O."/>
            <person name="Chatushin Y."/>
            <person name="Svetoch E."/>
            <person name="Pereligyn V."/>
            <person name="Pohylenko V."/>
            <person name="Platonov M."/>
            <person name="Kartsev N."/>
            <person name="Skryabin Y."/>
            <person name="Sizova A."/>
            <person name="Solomentsev V."/>
            <person name="Kislichkina A."/>
            <person name="Bogun A."/>
        </authorList>
    </citation>
    <scope>NUCLEOTIDE SEQUENCE [LARGE SCALE GENOMIC DNA]</scope>
    <source>
        <strain evidence="3">SCPM-O-B-8398 (E28)</strain>
    </source>
</reference>
<dbReference type="AlphaFoldDB" id="A0A848MXE8"/>
<dbReference type="InterPro" id="IPR014054">
    <property type="entry name" value="Phage_regulatory_Rha"/>
</dbReference>
<feature type="domain" description="ORF6C" evidence="1">
    <location>
        <begin position="121"/>
        <end position="225"/>
    </location>
</feature>
<accession>A0A848MXE8</accession>
<name>A0A848MXE8_ENTMU</name>
<dbReference type="RefSeq" id="WP_169058669.1">
    <property type="nucleotide sequence ID" value="NZ_JABCAG010000023.1"/>
</dbReference>
<dbReference type="Proteomes" id="UP000557857">
    <property type="component" value="Unassembled WGS sequence"/>
</dbReference>
<dbReference type="EMBL" id="JABCAG010000023">
    <property type="protein sequence ID" value="NMP58580.1"/>
    <property type="molecule type" value="Genomic_DNA"/>
</dbReference>